<dbReference type="EMBL" id="LAZR01054258">
    <property type="protein sequence ID" value="KKK78944.1"/>
    <property type="molecule type" value="Genomic_DNA"/>
</dbReference>
<reference evidence="1" key="1">
    <citation type="journal article" date="2015" name="Nature">
        <title>Complex archaea that bridge the gap between prokaryotes and eukaryotes.</title>
        <authorList>
            <person name="Spang A."/>
            <person name="Saw J.H."/>
            <person name="Jorgensen S.L."/>
            <person name="Zaremba-Niedzwiedzka K."/>
            <person name="Martijn J."/>
            <person name="Lind A.E."/>
            <person name="van Eijk R."/>
            <person name="Schleper C."/>
            <person name="Guy L."/>
            <person name="Ettema T.J."/>
        </authorList>
    </citation>
    <scope>NUCLEOTIDE SEQUENCE</scope>
</reference>
<evidence type="ECO:0000313" key="1">
    <source>
        <dbReference type="EMBL" id="KKK78944.1"/>
    </source>
</evidence>
<gene>
    <name evidence="1" type="ORF">LCGC14_2838480</name>
</gene>
<dbReference type="AlphaFoldDB" id="A0A0F9AKE3"/>
<accession>A0A0F9AKE3</accession>
<feature type="non-terminal residue" evidence="1">
    <location>
        <position position="1"/>
    </location>
</feature>
<organism evidence="1">
    <name type="scientific">marine sediment metagenome</name>
    <dbReference type="NCBI Taxonomy" id="412755"/>
    <lineage>
        <taxon>unclassified sequences</taxon>
        <taxon>metagenomes</taxon>
        <taxon>ecological metagenomes</taxon>
    </lineage>
</organism>
<sequence length="218" mass="24580">RLKPKTIAGYEEIIGLLTHHLDGYGHQWLSRKETSLFEKYYNAEGKEQREFCQIFGPDKIVDNLGEFLGYFMIRKVMAGGETLRLSGTVTKKLCKWLAQMGYISEEEAIEGAEDGADAARDLPIAERAVTILYAATREAFLNHDEVSDEDYLDFDHFTITKVEAGKLWLEVGGAESAGPVIVPKEATELLREDWNISCSLARVKGKWRMVEVGNVYPL</sequence>
<comment type="caution">
    <text evidence="1">The sequence shown here is derived from an EMBL/GenBank/DDBJ whole genome shotgun (WGS) entry which is preliminary data.</text>
</comment>
<proteinExistence type="predicted"/>
<name>A0A0F9AKE3_9ZZZZ</name>
<protein>
    <submittedName>
        <fullName evidence="1">Uncharacterized protein</fullName>
    </submittedName>
</protein>